<evidence type="ECO:0008006" key="4">
    <source>
        <dbReference type="Google" id="ProtNLM"/>
    </source>
</evidence>
<evidence type="ECO:0000256" key="1">
    <source>
        <dbReference type="SAM" id="MobiDB-lite"/>
    </source>
</evidence>
<protein>
    <recommendedName>
        <fullName evidence="4">TnsA endonuclease N-terminal domain-containing protein</fullName>
    </recommendedName>
</protein>
<accession>A0ABW9MTF3</accession>
<gene>
    <name evidence="2" type="ORF">ACI6Q5_21765</name>
</gene>
<comment type="caution">
    <text evidence="2">The sequence shown here is derived from an EMBL/GenBank/DDBJ whole genome shotgun (WGS) entry which is preliminary data.</text>
</comment>
<name>A0ABW9MTF3_9XANT</name>
<organism evidence="2 3">
    <name type="scientific">Xanthomonas codiaei</name>
    <dbReference type="NCBI Taxonomy" id="56463"/>
    <lineage>
        <taxon>Bacteria</taxon>
        <taxon>Pseudomonadati</taxon>
        <taxon>Pseudomonadota</taxon>
        <taxon>Gammaproteobacteria</taxon>
        <taxon>Lysobacterales</taxon>
        <taxon>Lysobacteraceae</taxon>
        <taxon>Xanthomonas</taxon>
    </lineage>
</organism>
<dbReference type="RefSeq" id="WP_146092030.1">
    <property type="nucleotide sequence ID" value="NZ_JBJGBS010000248.1"/>
</dbReference>
<reference evidence="2 3" key="1">
    <citation type="submission" date="2024-11" db="EMBL/GenBank/DDBJ databases">
        <title>Genome sequencing of Xanthomonas codiaei.</title>
        <authorList>
            <person name="Studholme D.J."/>
        </authorList>
    </citation>
    <scope>NUCLEOTIDE SEQUENCE [LARGE SCALE GENOMIC DNA]</scope>
    <source>
        <strain evidence="2 3">NCPPB 4350</strain>
    </source>
</reference>
<feature type="region of interest" description="Disordered" evidence="1">
    <location>
        <begin position="1"/>
        <end position="34"/>
    </location>
</feature>
<dbReference type="EMBL" id="JBJGBS010000248">
    <property type="protein sequence ID" value="MFO3707531.1"/>
    <property type="molecule type" value="Genomic_DNA"/>
</dbReference>
<sequence length="249" mass="27681">MSFISQMSPGSPAALPRAIDSSGSLHQPGPRPFEPRIYGRREFEKRDVYGFLSIKEARPVEVDGLPAIAVALALECDPHIACYTERPRTLPLGDKNTELHFWVRHASGFEQFLLLVPDADCVQTVGGIPRPRETERLQAMARDAGLQLRFVTEHDVRVAGATIAQHNRLLAFAQVAQSLGNRLALRARILANVEQHSRVRIDQLEAALAPFDSADVEAVICELICLGALDFDREQELTRRSVVARRSRT</sequence>
<keyword evidence="3" id="KW-1185">Reference proteome</keyword>
<evidence type="ECO:0000313" key="3">
    <source>
        <dbReference type="Proteomes" id="UP001637990"/>
    </source>
</evidence>
<dbReference type="Proteomes" id="UP001637990">
    <property type="component" value="Unassembled WGS sequence"/>
</dbReference>
<proteinExistence type="predicted"/>
<evidence type="ECO:0000313" key="2">
    <source>
        <dbReference type="EMBL" id="MFO3707531.1"/>
    </source>
</evidence>